<evidence type="ECO:0000313" key="11">
    <source>
        <dbReference type="Ensembl" id="ENSPMGP00000003406.1"/>
    </source>
</evidence>
<keyword evidence="12" id="KW-1185">Reference proteome</keyword>
<dbReference type="SMART" id="SM00544">
    <property type="entry name" value="MA3"/>
    <property type="match status" value="2"/>
</dbReference>
<sequence length="459" mass="50287">MEDNDTANGVIQRDIENHVLNADDLSDSFVSGDEDNGGVSNKNLNVEVNGNWISSSSNSIHEARLKAKAKRKLRKNSSRDSGRGDSLSDTGDIIRGTSTAPTSPKNKLLDRKSRLGKGRGLPKKGGAGGKGVWGRSGEVYEPVLVDEKDPNYDEAQENCVYETVVPPLDERDFEKTLTPIVQEYFEHGDTNEVIELLADLNLGPMRSEVPPLAVALALESKASHRELASRLLADLCGPVLTHSDMECSFDRLLQELPDLVLDTPGAPQLVGQFIARAVHDKILSRSYIDGYKGKVDCEYTRAALDRAAVLLKMSKGGLRLDSQWGTGGGQRPVVQLIREVKSTVLCNALISCSTFSSRAIVMVLESKGERTLDMVLNLLKSLCESTIITVDQLRRVGLYMDIAEINIDAPRAYFILEQFVDKSLSTGIINVRLRDLCPSRGRKRFVSEGDGGIIKLESC</sequence>
<evidence type="ECO:0000256" key="7">
    <source>
        <dbReference type="ARBA" id="ARBA00022884"/>
    </source>
</evidence>
<dbReference type="GO" id="GO:0005829">
    <property type="term" value="C:cytosol"/>
    <property type="evidence" value="ECO:0007669"/>
    <property type="project" value="TreeGrafter"/>
</dbReference>
<evidence type="ECO:0000259" key="10">
    <source>
        <dbReference type="PROSITE" id="PS51366"/>
    </source>
</evidence>
<evidence type="ECO:0000256" key="5">
    <source>
        <dbReference type="ARBA" id="ARBA00022490"/>
    </source>
</evidence>
<evidence type="ECO:0000256" key="3">
    <source>
        <dbReference type="ARBA" id="ARBA00005497"/>
    </source>
</evidence>
<reference evidence="11" key="1">
    <citation type="submission" date="2025-08" db="UniProtKB">
        <authorList>
            <consortium name="Ensembl"/>
        </authorList>
    </citation>
    <scope>IDENTIFICATION</scope>
</reference>
<reference evidence="11" key="2">
    <citation type="submission" date="2025-09" db="UniProtKB">
        <authorList>
            <consortium name="Ensembl"/>
        </authorList>
    </citation>
    <scope>IDENTIFICATION</scope>
</reference>
<feature type="compositionally biased region" description="Basic residues" evidence="9">
    <location>
        <begin position="66"/>
        <end position="76"/>
    </location>
</feature>
<feature type="compositionally biased region" description="Polar residues" evidence="9">
    <location>
        <begin position="96"/>
        <end position="105"/>
    </location>
</feature>
<evidence type="ECO:0000256" key="2">
    <source>
        <dbReference type="ARBA" id="ARBA00004496"/>
    </source>
</evidence>
<dbReference type="Gene3D" id="1.25.40.180">
    <property type="match status" value="2"/>
</dbReference>
<keyword evidence="5" id="KW-0963">Cytoplasm</keyword>
<evidence type="ECO:0000256" key="1">
    <source>
        <dbReference type="ARBA" id="ARBA00004123"/>
    </source>
</evidence>
<proteinExistence type="inferred from homology"/>
<organism evidence="11 12">
    <name type="scientific">Periophthalmus magnuspinnatus</name>
    <dbReference type="NCBI Taxonomy" id="409849"/>
    <lineage>
        <taxon>Eukaryota</taxon>
        <taxon>Metazoa</taxon>
        <taxon>Chordata</taxon>
        <taxon>Craniata</taxon>
        <taxon>Vertebrata</taxon>
        <taxon>Euteleostomi</taxon>
        <taxon>Actinopterygii</taxon>
        <taxon>Neopterygii</taxon>
        <taxon>Teleostei</taxon>
        <taxon>Neoteleostei</taxon>
        <taxon>Acanthomorphata</taxon>
        <taxon>Gobiaria</taxon>
        <taxon>Gobiiformes</taxon>
        <taxon>Gobioidei</taxon>
        <taxon>Gobiidae</taxon>
        <taxon>Oxudercinae</taxon>
        <taxon>Periophthalmus</taxon>
    </lineage>
</organism>
<keyword evidence="6" id="KW-0677">Repeat</keyword>
<feature type="domain" description="MI" evidence="10">
    <location>
        <begin position="172"/>
        <end position="293"/>
    </location>
</feature>
<evidence type="ECO:0000256" key="9">
    <source>
        <dbReference type="SAM" id="MobiDB-lite"/>
    </source>
</evidence>
<dbReference type="AlphaFoldDB" id="A0A3B3ZG67"/>
<comment type="similarity">
    <text evidence="3">Belongs to the PDCD4 family.</text>
</comment>
<dbReference type="FunFam" id="1.25.40.180:FF:000009">
    <property type="entry name" value="programmed cell death protein 4"/>
    <property type="match status" value="1"/>
</dbReference>
<comment type="subcellular location">
    <subcellularLocation>
        <location evidence="2">Cytoplasm</location>
    </subcellularLocation>
    <subcellularLocation>
        <location evidence="1">Nucleus</location>
    </subcellularLocation>
</comment>
<keyword evidence="8" id="KW-0539">Nucleus</keyword>
<evidence type="ECO:0000313" key="12">
    <source>
        <dbReference type="Proteomes" id="UP000261520"/>
    </source>
</evidence>
<dbReference type="GO" id="GO:0003723">
    <property type="term" value="F:RNA binding"/>
    <property type="evidence" value="ECO:0007669"/>
    <property type="project" value="UniProtKB-KW"/>
</dbReference>
<dbReference type="Ensembl" id="ENSPMGT00000003609.1">
    <property type="protein sequence ID" value="ENSPMGP00000003406.1"/>
    <property type="gene ID" value="ENSPMGG00000002938.1"/>
</dbReference>
<name>A0A3B3ZG67_9GOBI</name>
<dbReference type="PANTHER" id="PTHR12626:SF3">
    <property type="entry name" value="PROGRAMMED CELL DEATH PROTEIN 4"/>
    <property type="match status" value="1"/>
</dbReference>
<dbReference type="InterPro" id="IPR039778">
    <property type="entry name" value="PDCD4"/>
</dbReference>
<dbReference type="Proteomes" id="UP000261520">
    <property type="component" value="Unplaced"/>
</dbReference>
<dbReference type="STRING" id="409849.ENSPMGP00000003406"/>
<accession>A0A3B3ZG67</accession>
<dbReference type="PANTHER" id="PTHR12626">
    <property type="entry name" value="PROGRAMMED CELL DEATH 4"/>
    <property type="match status" value="1"/>
</dbReference>
<feature type="compositionally biased region" description="Gly residues" evidence="9">
    <location>
        <begin position="123"/>
        <end position="133"/>
    </location>
</feature>
<keyword evidence="7" id="KW-0694">RNA-binding</keyword>
<evidence type="ECO:0000256" key="4">
    <source>
        <dbReference type="ARBA" id="ARBA00014414"/>
    </source>
</evidence>
<dbReference type="Pfam" id="PF02847">
    <property type="entry name" value="MA3"/>
    <property type="match status" value="2"/>
</dbReference>
<feature type="region of interest" description="Disordered" evidence="9">
    <location>
        <begin position="63"/>
        <end position="133"/>
    </location>
</feature>
<evidence type="ECO:0000256" key="8">
    <source>
        <dbReference type="ARBA" id="ARBA00023242"/>
    </source>
</evidence>
<dbReference type="SUPFAM" id="SSF48371">
    <property type="entry name" value="ARM repeat"/>
    <property type="match status" value="2"/>
</dbReference>
<dbReference type="InterPro" id="IPR003891">
    <property type="entry name" value="Initiation_fac_eIF4g_MI"/>
</dbReference>
<dbReference type="InterPro" id="IPR016024">
    <property type="entry name" value="ARM-type_fold"/>
</dbReference>
<dbReference type="PROSITE" id="PS51366">
    <property type="entry name" value="MI"/>
    <property type="match status" value="1"/>
</dbReference>
<evidence type="ECO:0000256" key="6">
    <source>
        <dbReference type="ARBA" id="ARBA00022737"/>
    </source>
</evidence>
<dbReference type="GO" id="GO:0045892">
    <property type="term" value="P:negative regulation of DNA-templated transcription"/>
    <property type="evidence" value="ECO:0007669"/>
    <property type="project" value="InterPro"/>
</dbReference>
<dbReference type="GO" id="GO:0005634">
    <property type="term" value="C:nucleus"/>
    <property type="evidence" value="ECO:0007669"/>
    <property type="project" value="UniProtKB-SubCell"/>
</dbReference>
<protein>
    <recommendedName>
        <fullName evidence="4">Programmed cell death protein 4</fullName>
    </recommendedName>
</protein>